<protein>
    <recommendedName>
        <fullName evidence="4">Integral membrane protein</fullName>
    </recommendedName>
</protein>
<proteinExistence type="predicted"/>
<dbReference type="Proteomes" id="UP001212821">
    <property type="component" value="Chromosome"/>
</dbReference>
<evidence type="ECO:0008006" key="4">
    <source>
        <dbReference type="Google" id="ProtNLM"/>
    </source>
</evidence>
<name>A0ABY7Q644_9ACTN</name>
<keyword evidence="1" id="KW-1133">Transmembrane helix</keyword>
<evidence type="ECO:0000256" key="1">
    <source>
        <dbReference type="SAM" id="Phobius"/>
    </source>
</evidence>
<feature type="transmembrane region" description="Helical" evidence="1">
    <location>
        <begin position="71"/>
        <end position="92"/>
    </location>
</feature>
<keyword evidence="3" id="KW-1185">Reference proteome</keyword>
<organism evidence="2 3">
    <name type="scientific">Kitasatospora cathayae</name>
    <dbReference type="NCBI Taxonomy" id="3004092"/>
    <lineage>
        <taxon>Bacteria</taxon>
        <taxon>Bacillati</taxon>
        <taxon>Actinomycetota</taxon>
        <taxon>Actinomycetes</taxon>
        <taxon>Kitasatosporales</taxon>
        <taxon>Streptomycetaceae</taxon>
        <taxon>Kitasatospora</taxon>
    </lineage>
</organism>
<dbReference type="RefSeq" id="WP_270146104.1">
    <property type="nucleotide sequence ID" value="NZ_CP115450.1"/>
</dbReference>
<keyword evidence="1" id="KW-0472">Membrane</keyword>
<reference evidence="3" key="1">
    <citation type="submission" date="2022-12" db="EMBL/GenBank/DDBJ databases">
        <authorList>
            <person name="Mo P."/>
        </authorList>
    </citation>
    <scope>NUCLEOTIDE SEQUENCE [LARGE SCALE GENOMIC DNA]</scope>
    <source>
        <strain evidence="3">HUAS 3-15</strain>
    </source>
</reference>
<keyword evidence="1" id="KW-0812">Transmembrane</keyword>
<accession>A0ABY7Q644</accession>
<evidence type="ECO:0000313" key="3">
    <source>
        <dbReference type="Proteomes" id="UP001212821"/>
    </source>
</evidence>
<gene>
    <name evidence="2" type="ORF">O1G21_21400</name>
</gene>
<feature type="transmembrane region" description="Helical" evidence="1">
    <location>
        <begin position="18"/>
        <end position="39"/>
    </location>
</feature>
<dbReference type="EMBL" id="CP115450">
    <property type="protein sequence ID" value="WBP88133.1"/>
    <property type="molecule type" value="Genomic_DNA"/>
</dbReference>
<sequence>MEDEYVRRLKEYYDGRMLIGKVLGGLAVAGWLWALWLVFVPVDGGCGSPAFYEPPKRSVSEYCNAQEIGRIGGAVGVVLATLPVGLGCAWVLTRIRAAQR</sequence>
<evidence type="ECO:0000313" key="2">
    <source>
        <dbReference type="EMBL" id="WBP88133.1"/>
    </source>
</evidence>